<dbReference type="Pfam" id="PF00005">
    <property type="entry name" value="ABC_tran"/>
    <property type="match status" value="1"/>
</dbReference>
<keyword evidence="4 10" id="KW-0812">Transmembrane</keyword>
<dbReference type="PROSITE" id="PS00211">
    <property type="entry name" value="ABC_TRANSPORTER_1"/>
    <property type="match status" value="1"/>
</dbReference>
<dbReference type="Pfam" id="PF00664">
    <property type="entry name" value="ABC_membrane"/>
    <property type="match status" value="1"/>
</dbReference>
<dbReference type="Proteomes" id="UP000001887">
    <property type="component" value="Chromosome"/>
</dbReference>
<dbReference type="CDD" id="cd03254">
    <property type="entry name" value="ABCC_Glucan_exporter_like"/>
    <property type="match status" value="1"/>
</dbReference>
<dbReference type="OrthoDB" id="9762778at2"/>
<dbReference type="InterPro" id="IPR027417">
    <property type="entry name" value="P-loop_NTPase"/>
</dbReference>
<protein>
    <submittedName>
        <fullName evidence="13">ABC transporter related protein</fullName>
    </submittedName>
</protein>
<feature type="compositionally biased region" description="Polar residues" evidence="9">
    <location>
        <begin position="1"/>
        <end position="21"/>
    </location>
</feature>
<feature type="compositionally biased region" description="Basic and acidic residues" evidence="9">
    <location>
        <begin position="44"/>
        <end position="54"/>
    </location>
</feature>
<keyword evidence="2" id="KW-0813">Transport</keyword>
<dbReference type="GO" id="GO:0005886">
    <property type="term" value="C:plasma membrane"/>
    <property type="evidence" value="ECO:0007669"/>
    <property type="project" value="UniProtKB-SubCell"/>
</dbReference>
<dbReference type="InterPro" id="IPR003593">
    <property type="entry name" value="AAA+_ATPase"/>
</dbReference>
<dbReference type="PANTHER" id="PTHR43394">
    <property type="entry name" value="ATP-DEPENDENT PERMEASE MDL1, MITOCHONDRIAL"/>
    <property type="match status" value="1"/>
</dbReference>
<evidence type="ECO:0000256" key="1">
    <source>
        <dbReference type="ARBA" id="ARBA00004651"/>
    </source>
</evidence>
<sequence>MGPGTTSNTIASSELPASSKGTPEKTAVASASERAIPKLSITAPRRDDDREPDKRPLDLRLITRLLSYTRPYAFKRNVLFVCVFLRAFQLPAIAWTIGAVIEGPIAGHAEFSSILAGALGLLLLAGSTQVVFHFRQRLALELGEAVIHDLRNAIFAHLQRMPMSFFSKTKIGRIISRVTSDCEALRVGVQDVLFVTLVGVGQMMVAASVMLYYDWAMFSVVAAISPVLWVVNQYFRKQLSGAYRVVQESFSRLTATLAESIAGIRVTQGFVREELNTKLFRDLLAWHGENVVKAARMEGRLLPLLELSSQSFIVALLLIGGYRVLDPDIAKPAGELIYFFFLANIFFSPIQILGNQYNQALTAMAGAERVFALLDEKPEWEDAPDAHDLPPLAGKVEFQGVSFGYDPARPVLHDIDFTAEPGQSIALVGRTGSGKSSIINLIARFYRPQSGDVKFDGHSTREITGDSLHHQMGIVLQQNFLFTGTIRENIRLGRPSATDEEVRQALVDLDCIDLMESLPSGLDTQVGERGAQLSLGQRQLVCFARAMVAQPRILILDEATSSIDTLTELRIQRSLAKLLAGRTSFVVAHRLSTIRDASLVLVLEQGKIIERGTHDQLVAKRGEYASLLAQFARGAQIVEALHIERNQPTMLESATTHVEGPLPQEVQTAGSPPATIAPSVTPAAMTEPSDANPSA</sequence>
<evidence type="ECO:0000256" key="3">
    <source>
        <dbReference type="ARBA" id="ARBA00022475"/>
    </source>
</evidence>
<dbReference type="Gene3D" id="3.40.50.300">
    <property type="entry name" value="P-loop containing nucleotide triphosphate hydrolases"/>
    <property type="match status" value="1"/>
</dbReference>
<keyword evidence="7 10" id="KW-1133">Transmembrane helix</keyword>
<feature type="transmembrane region" description="Helical" evidence="10">
    <location>
        <begin position="215"/>
        <end position="235"/>
    </location>
</feature>
<evidence type="ECO:0000259" key="12">
    <source>
        <dbReference type="PROSITE" id="PS50929"/>
    </source>
</evidence>
<dbReference type="Gene3D" id="1.20.1560.10">
    <property type="entry name" value="ABC transporter type 1, transmembrane domain"/>
    <property type="match status" value="1"/>
</dbReference>
<comment type="subcellular location">
    <subcellularLocation>
        <location evidence="1">Cell membrane</location>
        <topology evidence="1">Multi-pass membrane protein</topology>
    </subcellularLocation>
</comment>
<reference evidence="13 14" key="1">
    <citation type="journal article" date="2009" name="Stand. Genomic Sci.">
        <title>Complete genome sequence of Pirellula staleyi type strain (ATCC 27377).</title>
        <authorList>
            <person name="Clum A."/>
            <person name="Tindall B.J."/>
            <person name="Sikorski J."/>
            <person name="Ivanova N."/>
            <person name="Mavrommatis K."/>
            <person name="Lucas S."/>
            <person name="Glavina del Rio T."/>
            <person name="Nolan M."/>
            <person name="Chen F."/>
            <person name="Tice H."/>
            <person name="Pitluck S."/>
            <person name="Cheng J.F."/>
            <person name="Chertkov O."/>
            <person name="Brettin T."/>
            <person name="Han C."/>
            <person name="Detter J.C."/>
            <person name="Kuske C."/>
            <person name="Bruce D."/>
            <person name="Goodwin L."/>
            <person name="Ovchinikova G."/>
            <person name="Pati A."/>
            <person name="Mikhailova N."/>
            <person name="Chen A."/>
            <person name="Palaniappan K."/>
            <person name="Land M."/>
            <person name="Hauser L."/>
            <person name="Chang Y.J."/>
            <person name="Jeffries C.D."/>
            <person name="Chain P."/>
            <person name="Rohde M."/>
            <person name="Goker M."/>
            <person name="Bristow J."/>
            <person name="Eisen J.A."/>
            <person name="Markowitz V."/>
            <person name="Hugenholtz P."/>
            <person name="Kyrpides N.C."/>
            <person name="Klenk H.P."/>
            <person name="Lapidus A."/>
        </authorList>
    </citation>
    <scope>NUCLEOTIDE SEQUENCE [LARGE SCALE GENOMIC DNA]</scope>
    <source>
        <strain evidence="14">ATCC 27377 / DSM 6068 / ICPB 4128</strain>
    </source>
</reference>
<keyword evidence="14" id="KW-1185">Reference proteome</keyword>
<feature type="transmembrane region" description="Helical" evidence="10">
    <location>
        <begin position="113"/>
        <end position="132"/>
    </location>
</feature>
<dbReference type="EMBL" id="CP001848">
    <property type="protein sequence ID" value="ADB15612.1"/>
    <property type="molecule type" value="Genomic_DNA"/>
</dbReference>
<dbReference type="PROSITE" id="PS50929">
    <property type="entry name" value="ABC_TM1F"/>
    <property type="match status" value="1"/>
</dbReference>
<dbReference type="HOGENOM" id="CLU_000604_84_3_0"/>
<keyword evidence="8 10" id="KW-0472">Membrane</keyword>
<proteinExistence type="predicted"/>
<keyword evidence="6" id="KW-0067">ATP-binding</keyword>
<evidence type="ECO:0000259" key="11">
    <source>
        <dbReference type="PROSITE" id="PS50893"/>
    </source>
</evidence>
<evidence type="ECO:0000256" key="9">
    <source>
        <dbReference type="SAM" id="MobiDB-lite"/>
    </source>
</evidence>
<evidence type="ECO:0000256" key="7">
    <source>
        <dbReference type="ARBA" id="ARBA00022989"/>
    </source>
</evidence>
<dbReference type="eggNOG" id="COG1132">
    <property type="taxonomic scope" value="Bacteria"/>
</dbReference>
<feature type="domain" description="ABC transporter" evidence="11">
    <location>
        <begin position="396"/>
        <end position="630"/>
    </location>
</feature>
<feature type="region of interest" description="Disordered" evidence="9">
    <location>
        <begin position="663"/>
        <end position="695"/>
    </location>
</feature>
<keyword evidence="5" id="KW-0547">Nucleotide-binding</keyword>
<dbReference type="GO" id="GO:0015421">
    <property type="term" value="F:ABC-type oligopeptide transporter activity"/>
    <property type="evidence" value="ECO:0007669"/>
    <property type="project" value="TreeGrafter"/>
</dbReference>
<evidence type="ECO:0000256" key="4">
    <source>
        <dbReference type="ARBA" id="ARBA00022692"/>
    </source>
</evidence>
<dbReference type="PROSITE" id="PS50893">
    <property type="entry name" value="ABC_TRANSPORTER_2"/>
    <property type="match status" value="1"/>
</dbReference>
<evidence type="ECO:0000256" key="5">
    <source>
        <dbReference type="ARBA" id="ARBA00022741"/>
    </source>
</evidence>
<dbReference type="GO" id="GO:0016887">
    <property type="term" value="F:ATP hydrolysis activity"/>
    <property type="evidence" value="ECO:0007669"/>
    <property type="project" value="InterPro"/>
</dbReference>
<keyword evidence="3" id="KW-1003">Cell membrane</keyword>
<dbReference type="FunFam" id="3.40.50.300:FF:000221">
    <property type="entry name" value="Multidrug ABC transporter ATP-binding protein"/>
    <property type="match status" value="1"/>
</dbReference>
<evidence type="ECO:0000256" key="8">
    <source>
        <dbReference type="ARBA" id="ARBA00023136"/>
    </source>
</evidence>
<feature type="region of interest" description="Disordered" evidence="9">
    <location>
        <begin position="1"/>
        <end position="54"/>
    </location>
</feature>
<dbReference type="SMART" id="SM00382">
    <property type="entry name" value="AAA"/>
    <property type="match status" value="1"/>
</dbReference>
<dbReference type="InterPro" id="IPR003439">
    <property type="entry name" value="ABC_transporter-like_ATP-bd"/>
</dbReference>
<dbReference type="STRING" id="530564.Psta_0927"/>
<dbReference type="PANTHER" id="PTHR43394:SF1">
    <property type="entry name" value="ATP-BINDING CASSETTE SUB-FAMILY B MEMBER 10, MITOCHONDRIAL"/>
    <property type="match status" value="1"/>
</dbReference>
<gene>
    <name evidence="13" type="ordered locus">Psta_0927</name>
</gene>
<dbReference type="InterPro" id="IPR017871">
    <property type="entry name" value="ABC_transporter-like_CS"/>
</dbReference>
<evidence type="ECO:0000256" key="10">
    <source>
        <dbReference type="SAM" id="Phobius"/>
    </source>
</evidence>
<dbReference type="InterPro" id="IPR011527">
    <property type="entry name" value="ABC1_TM_dom"/>
</dbReference>
<dbReference type="SUPFAM" id="SSF52540">
    <property type="entry name" value="P-loop containing nucleoside triphosphate hydrolases"/>
    <property type="match status" value="1"/>
</dbReference>
<evidence type="ECO:0000256" key="6">
    <source>
        <dbReference type="ARBA" id="ARBA00022840"/>
    </source>
</evidence>
<accession>D2R7B6</accession>
<dbReference type="KEGG" id="psl:Psta_0927"/>
<dbReference type="SUPFAM" id="SSF90123">
    <property type="entry name" value="ABC transporter transmembrane region"/>
    <property type="match status" value="1"/>
</dbReference>
<evidence type="ECO:0000313" key="13">
    <source>
        <dbReference type="EMBL" id="ADB15612.1"/>
    </source>
</evidence>
<organism evidence="13 14">
    <name type="scientific">Pirellula staleyi (strain ATCC 27377 / DSM 6068 / ICPB 4128)</name>
    <name type="common">Pirella staleyi</name>
    <dbReference type="NCBI Taxonomy" id="530564"/>
    <lineage>
        <taxon>Bacteria</taxon>
        <taxon>Pseudomonadati</taxon>
        <taxon>Planctomycetota</taxon>
        <taxon>Planctomycetia</taxon>
        <taxon>Pirellulales</taxon>
        <taxon>Pirellulaceae</taxon>
        <taxon>Pirellula</taxon>
    </lineage>
</organism>
<feature type="transmembrane region" description="Helical" evidence="10">
    <location>
        <begin position="78"/>
        <end position="101"/>
    </location>
</feature>
<evidence type="ECO:0000256" key="2">
    <source>
        <dbReference type="ARBA" id="ARBA00022448"/>
    </source>
</evidence>
<feature type="domain" description="ABC transmembrane type-1" evidence="12">
    <location>
        <begin position="78"/>
        <end position="362"/>
    </location>
</feature>
<dbReference type="InterPro" id="IPR039421">
    <property type="entry name" value="Type_1_exporter"/>
</dbReference>
<dbReference type="AlphaFoldDB" id="D2R7B6"/>
<name>D2R7B6_PIRSD</name>
<dbReference type="CDD" id="cd07346">
    <property type="entry name" value="ABC_6TM_exporters"/>
    <property type="match status" value="1"/>
</dbReference>
<dbReference type="InterPro" id="IPR036640">
    <property type="entry name" value="ABC1_TM_sf"/>
</dbReference>
<dbReference type="GO" id="GO:0005524">
    <property type="term" value="F:ATP binding"/>
    <property type="evidence" value="ECO:0007669"/>
    <property type="project" value="UniProtKB-KW"/>
</dbReference>
<evidence type="ECO:0000313" key="14">
    <source>
        <dbReference type="Proteomes" id="UP000001887"/>
    </source>
</evidence>